<evidence type="ECO:0000256" key="1">
    <source>
        <dbReference type="SAM" id="MobiDB-lite"/>
    </source>
</evidence>
<gene>
    <name evidence="3" type="ORF">MUK42_02505</name>
</gene>
<feature type="compositionally biased region" description="Basic residues" evidence="1">
    <location>
        <begin position="220"/>
        <end position="229"/>
    </location>
</feature>
<evidence type="ECO:0000256" key="2">
    <source>
        <dbReference type="SAM" id="Phobius"/>
    </source>
</evidence>
<keyword evidence="4" id="KW-1185">Reference proteome</keyword>
<dbReference type="Proteomes" id="UP001055439">
    <property type="component" value="Chromosome 10"/>
</dbReference>
<feature type="region of interest" description="Disordered" evidence="1">
    <location>
        <begin position="305"/>
        <end position="377"/>
    </location>
</feature>
<accession>A0A9E7EK80</accession>
<dbReference type="InterPro" id="IPR045884">
    <property type="entry name" value="At5g59350-like"/>
</dbReference>
<feature type="region of interest" description="Disordered" evidence="1">
    <location>
        <begin position="208"/>
        <end position="236"/>
    </location>
</feature>
<feature type="compositionally biased region" description="Polar residues" evidence="1">
    <location>
        <begin position="351"/>
        <end position="367"/>
    </location>
</feature>
<keyword evidence="2" id="KW-0472">Membrane</keyword>
<dbReference type="OrthoDB" id="1707227at2759"/>
<name>A0A9E7EK80_9LILI</name>
<reference evidence="3" key="1">
    <citation type="submission" date="2022-05" db="EMBL/GenBank/DDBJ databases">
        <title>The Musa troglodytarum L. genome provides insights into the mechanism of non-climacteric behaviour and enrichment of carotenoids.</title>
        <authorList>
            <person name="Wang J."/>
        </authorList>
    </citation>
    <scope>NUCLEOTIDE SEQUENCE</scope>
    <source>
        <tissue evidence="3">Leaf</tissue>
    </source>
</reference>
<dbReference type="PANTHER" id="PTHR34054">
    <property type="entry name" value="EXPRESSED PROTEIN"/>
    <property type="match status" value="1"/>
</dbReference>
<dbReference type="PANTHER" id="PTHR34054:SF2">
    <property type="entry name" value="EXPRESSED PROTEIN"/>
    <property type="match status" value="1"/>
</dbReference>
<organism evidence="3 4">
    <name type="scientific">Musa troglodytarum</name>
    <name type="common">fe'i banana</name>
    <dbReference type="NCBI Taxonomy" id="320322"/>
    <lineage>
        <taxon>Eukaryota</taxon>
        <taxon>Viridiplantae</taxon>
        <taxon>Streptophyta</taxon>
        <taxon>Embryophyta</taxon>
        <taxon>Tracheophyta</taxon>
        <taxon>Spermatophyta</taxon>
        <taxon>Magnoliopsida</taxon>
        <taxon>Liliopsida</taxon>
        <taxon>Zingiberales</taxon>
        <taxon>Musaceae</taxon>
        <taxon>Musa</taxon>
    </lineage>
</organism>
<sequence length="377" mass="42404">MEVASTDDSNANIQAFRLIEMGEEEYSWSGTPSDLESGWEWKSAEKSNFDGKVAIFLWLRWPSIRILLEGDVDRQQAHVILRRKMRSLSGLGMGFSVVSGCLFLALVAELCYLFWWRKVSDGDVEDRRRARCPAEELLHLFCWKKPHSSSFAAPNRVDVTSCSGEGQPEGKDLLLNPLRGEETVEAELMRFHGLPGPPRLLFTIKEESKEDLESEGSRSRGGRSRKGSRGKSLNDLFLSSDSPFMTPLPSPPLFSPAPTPFDRYKQSGFNPLFESSKEEELIRMWSSPPPKFKFLKDAEEKLHKKKLMEEETGHPSHPPPAAVSRPTVPEEEDGSFITIVIGKNRDRGQQHHPSSSQVTPLPSSPSTIKLLHGNHSH</sequence>
<proteinExistence type="predicted"/>
<dbReference type="EMBL" id="CP097503">
    <property type="protein sequence ID" value="URD78321.1"/>
    <property type="molecule type" value="Genomic_DNA"/>
</dbReference>
<feature type="compositionally biased region" description="Basic and acidic residues" evidence="1">
    <location>
        <begin position="305"/>
        <end position="314"/>
    </location>
</feature>
<keyword evidence="2" id="KW-1133">Transmembrane helix</keyword>
<evidence type="ECO:0000313" key="4">
    <source>
        <dbReference type="Proteomes" id="UP001055439"/>
    </source>
</evidence>
<keyword evidence="2" id="KW-0812">Transmembrane</keyword>
<dbReference type="AlphaFoldDB" id="A0A9E7EK80"/>
<evidence type="ECO:0000313" key="3">
    <source>
        <dbReference type="EMBL" id="URD78321.1"/>
    </source>
</evidence>
<evidence type="ECO:0008006" key="5">
    <source>
        <dbReference type="Google" id="ProtNLM"/>
    </source>
</evidence>
<protein>
    <recommendedName>
        <fullName evidence="5">Membrane lipoprotein</fullName>
    </recommendedName>
</protein>
<feature type="transmembrane region" description="Helical" evidence="2">
    <location>
        <begin position="91"/>
        <end position="115"/>
    </location>
</feature>